<evidence type="ECO:0000256" key="1">
    <source>
        <dbReference type="SAM" id="SignalP"/>
    </source>
</evidence>
<dbReference type="EMBL" id="CP002873">
    <property type="protein sequence ID" value="AGA65942.1"/>
    <property type="molecule type" value="Genomic_DNA"/>
</dbReference>
<proteinExistence type="predicted"/>
<keyword evidence="3" id="KW-1185">Reference proteome</keyword>
<dbReference type="KEGG" id="bpip:BPP43_03180"/>
<dbReference type="Proteomes" id="UP000010793">
    <property type="component" value="Chromosome"/>
</dbReference>
<evidence type="ECO:0000313" key="2">
    <source>
        <dbReference type="EMBL" id="AGA65942.1"/>
    </source>
</evidence>
<name>A0A3B6VN16_BRAPL</name>
<gene>
    <name evidence="2" type="ORF">BPP43_03180</name>
</gene>
<keyword evidence="1" id="KW-0732">Signal</keyword>
<evidence type="ECO:0000313" key="3">
    <source>
        <dbReference type="Proteomes" id="UP000010793"/>
    </source>
</evidence>
<protein>
    <submittedName>
        <fullName evidence="2">Uncharacterized protein</fullName>
    </submittedName>
</protein>
<feature type="chain" id="PRO_5017293991" evidence="1">
    <location>
        <begin position="19"/>
        <end position="244"/>
    </location>
</feature>
<reference evidence="2 3" key="1">
    <citation type="journal article" date="2013" name="Genome Announc.">
        <title>Complete Genome Sequence of the Porcine Strain Brachyspira pilosicoli P43/6/78(T.).</title>
        <authorList>
            <person name="Lin C."/>
            <person name="den Bakker H.C."/>
            <person name="Suzuki H."/>
            <person name="Lefebure T."/>
            <person name="Ponnala L."/>
            <person name="Sun Q."/>
            <person name="Stanhope M.J."/>
            <person name="Wiedmann M."/>
            <person name="Duhamel G.E."/>
        </authorList>
    </citation>
    <scope>NUCLEOTIDE SEQUENCE [LARGE SCALE GENOMIC DNA]</scope>
    <source>
        <strain evidence="2 3">P43/6/78</strain>
    </source>
</reference>
<dbReference type="PROSITE" id="PS51257">
    <property type="entry name" value="PROKAR_LIPOPROTEIN"/>
    <property type="match status" value="1"/>
</dbReference>
<feature type="signal peptide" evidence="1">
    <location>
        <begin position="1"/>
        <end position="18"/>
    </location>
</feature>
<sequence>MKKIFLLILFTIFFSSCAEELVTVIDEYNMPYEIKAIPGDNKVSIEFWSGILASDFAGFNLYAKTSENMIQPDDAIKDSAQILPTIKGTNHARTNFIIEIPNYTFVNNTKYFITVTAYGTNELIEEKYIETKINTVVPVIPRPEGSATITANNIDVTGAGTVATRNGNMINVAGAWKVQYFGYQTNFNSVVVVTNMNAFDSDAPYLVNGLYIFYDGTALVKVLIGANDSYQWAYQNNAASWNGV</sequence>
<organism evidence="2 3">
    <name type="scientific">Brachyspira pilosicoli P43/6/78</name>
    <dbReference type="NCBI Taxonomy" id="1042417"/>
    <lineage>
        <taxon>Bacteria</taxon>
        <taxon>Pseudomonadati</taxon>
        <taxon>Spirochaetota</taxon>
        <taxon>Spirochaetia</taxon>
        <taxon>Brachyspirales</taxon>
        <taxon>Brachyspiraceae</taxon>
        <taxon>Brachyspira</taxon>
    </lineage>
</organism>
<dbReference type="AlphaFoldDB" id="A0A3B6VN16"/>
<dbReference type="RefSeq" id="WP_015274121.1">
    <property type="nucleotide sequence ID" value="NC_019908.1"/>
</dbReference>
<accession>A0A3B6VN16</accession>